<gene>
    <name evidence="3" type="ORF">DFH08DRAFT_874426</name>
</gene>
<keyword evidence="2" id="KW-0560">Oxidoreductase</keyword>
<accession>A0AAD6ZW93</accession>
<organism evidence="3 4">
    <name type="scientific">Mycena albidolilacea</name>
    <dbReference type="NCBI Taxonomy" id="1033008"/>
    <lineage>
        <taxon>Eukaryota</taxon>
        <taxon>Fungi</taxon>
        <taxon>Dikarya</taxon>
        <taxon>Basidiomycota</taxon>
        <taxon>Agaricomycotina</taxon>
        <taxon>Agaricomycetes</taxon>
        <taxon>Agaricomycetidae</taxon>
        <taxon>Agaricales</taxon>
        <taxon>Marasmiineae</taxon>
        <taxon>Mycenaceae</taxon>
        <taxon>Mycena</taxon>
    </lineage>
</organism>
<evidence type="ECO:0000256" key="2">
    <source>
        <dbReference type="ARBA" id="ARBA00023002"/>
    </source>
</evidence>
<evidence type="ECO:0000256" key="1">
    <source>
        <dbReference type="ARBA" id="ARBA00006484"/>
    </source>
</evidence>
<dbReference type="AlphaFoldDB" id="A0AAD6ZW93"/>
<name>A0AAD6ZW93_9AGAR</name>
<dbReference type="CDD" id="cd05233">
    <property type="entry name" value="SDR_c"/>
    <property type="match status" value="1"/>
</dbReference>
<keyword evidence="4" id="KW-1185">Reference proteome</keyword>
<dbReference type="Proteomes" id="UP001218218">
    <property type="component" value="Unassembled WGS sequence"/>
</dbReference>
<dbReference type="GO" id="GO:0016491">
    <property type="term" value="F:oxidoreductase activity"/>
    <property type="evidence" value="ECO:0007669"/>
    <property type="project" value="UniProtKB-KW"/>
</dbReference>
<evidence type="ECO:0000313" key="3">
    <source>
        <dbReference type="EMBL" id="KAJ7342509.1"/>
    </source>
</evidence>
<proteinExistence type="inferred from homology"/>
<comment type="similarity">
    <text evidence="1">Belongs to the short-chain dehydrogenases/reductases (SDR) family.</text>
</comment>
<dbReference type="PANTHER" id="PTHR43669">
    <property type="entry name" value="5-KETO-D-GLUCONATE 5-REDUCTASE"/>
    <property type="match status" value="1"/>
</dbReference>
<evidence type="ECO:0000313" key="4">
    <source>
        <dbReference type="Proteomes" id="UP001218218"/>
    </source>
</evidence>
<dbReference type="InterPro" id="IPR002347">
    <property type="entry name" value="SDR_fam"/>
</dbReference>
<dbReference type="SUPFAM" id="SSF51735">
    <property type="entry name" value="NAD(P)-binding Rossmann-fold domains"/>
    <property type="match status" value="1"/>
</dbReference>
<sequence length="232" mass="24823">MAPLIAFIIGAGKNIGAATASALKGKGYQVAVGSRKPAIDDIKKNGYFPVAVDASNAESVQAAFAQVNKELGAPSVVIFNAAALVTPPVPADPLSLPVEDFKQNIDFGVGVYAAAQEALRGFRSLNGTTTTFIVTGNSLPWNHAAPGLLIGLNVQKVIEWRLAEILSQSYSKDGFRFYFTSLVGPTGNTVDPVSDFFTSGPLHAQVYLELIERKDQADWQYAFTLDGKQWTK</sequence>
<dbReference type="Gene3D" id="3.40.50.720">
    <property type="entry name" value="NAD(P)-binding Rossmann-like Domain"/>
    <property type="match status" value="1"/>
</dbReference>
<dbReference type="PANTHER" id="PTHR43669:SF4">
    <property type="entry name" value="SHORT-CHAIN DEHYDROGENASE"/>
    <property type="match status" value="1"/>
</dbReference>
<dbReference type="EMBL" id="JARIHO010000025">
    <property type="protein sequence ID" value="KAJ7342509.1"/>
    <property type="molecule type" value="Genomic_DNA"/>
</dbReference>
<comment type="caution">
    <text evidence="3">The sequence shown here is derived from an EMBL/GenBank/DDBJ whole genome shotgun (WGS) entry which is preliminary data.</text>
</comment>
<dbReference type="InterPro" id="IPR036291">
    <property type="entry name" value="NAD(P)-bd_dom_sf"/>
</dbReference>
<reference evidence="3" key="1">
    <citation type="submission" date="2023-03" db="EMBL/GenBank/DDBJ databases">
        <title>Massive genome expansion in bonnet fungi (Mycena s.s.) driven by repeated elements and novel gene families across ecological guilds.</title>
        <authorList>
            <consortium name="Lawrence Berkeley National Laboratory"/>
            <person name="Harder C.B."/>
            <person name="Miyauchi S."/>
            <person name="Viragh M."/>
            <person name="Kuo A."/>
            <person name="Thoen E."/>
            <person name="Andreopoulos B."/>
            <person name="Lu D."/>
            <person name="Skrede I."/>
            <person name="Drula E."/>
            <person name="Henrissat B."/>
            <person name="Morin E."/>
            <person name="Kohler A."/>
            <person name="Barry K."/>
            <person name="LaButti K."/>
            <person name="Morin E."/>
            <person name="Salamov A."/>
            <person name="Lipzen A."/>
            <person name="Mereny Z."/>
            <person name="Hegedus B."/>
            <person name="Baldrian P."/>
            <person name="Stursova M."/>
            <person name="Weitz H."/>
            <person name="Taylor A."/>
            <person name="Grigoriev I.V."/>
            <person name="Nagy L.G."/>
            <person name="Martin F."/>
            <person name="Kauserud H."/>
        </authorList>
    </citation>
    <scope>NUCLEOTIDE SEQUENCE</scope>
    <source>
        <strain evidence="3">CBHHK002</strain>
    </source>
</reference>
<protein>
    <submittedName>
        <fullName evidence="3">Uncharacterized protein</fullName>
    </submittedName>
</protein>
<dbReference type="Pfam" id="PF00106">
    <property type="entry name" value="adh_short"/>
    <property type="match status" value="1"/>
</dbReference>